<evidence type="ECO:0000256" key="9">
    <source>
        <dbReference type="ARBA" id="ARBA00047476"/>
    </source>
</evidence>
<evidence type="ECO:0000256" key="7">
    <source>
        <dbReference type="ARBA" id="ARBA00023098"/>
    </source>
</evidence>
<dbReference type="PANTHER" id="PTHR45847:SF8">
    <property type="entry name" value="FATTY ACID AMIDE HYDROLASE-RELATED"/>
    <property type="match status" value="1"/>
</dbReference>
<keyword evidence="7" id="KW-0443">Lipid metabolism</keyword>
<evidence type="ECO:0000256" key="30">
    <source>
        <dbReference type="ARBA" id="ARBA00052709"/>
    </source>
</evidence>
<comment type="catalytic activity">
    <reaction evidence="31">
        <text>(11Z,14Z,17Z)-eicosatrienamide + H2O = (11Z,14Z,17Z)-eicosatrienoate + NH4(+)</text>
        <dbReference type="Rhea" id="RHEA:63000"/>
        <dbReference type="ChEBI" id="CHEBI:15377"/>
        <dbReference type="ChEBI" id="CHEBI:28938"/>
        <dbReference type="ChEBI" id="CHEBI:77223"/>
        <dbReference type="ChEBI" id="CHEBI:146164"/>
    </reaction>
    <physiologicalReaction direction="left-to-right" evidence="31">
        <dbReference type="Rhea" id="RHEA:63001"/>
    </physiologicalReaction>
</comment>
<evidence type="ECO:0000256" key="4">
    <source>
        <dbReference type="ARBA" id="ARBA00022553"/>
    </source>
</evidence>
<evidence type="ECO:0000256" key="2">
    <source>
        <dbReference type="ARBA" id="ARBA00009199"/>
    </source>
</evidence>
<evidence type="ECO:0000256" key="6">
    <source>
        <dbReference type="ARBA" id="ARBA00022963"/>
    </source>
</evidence>
<comment type="catalytic activity">
    <reaction evidence="21">
        <text>N-tetracosanoyl-taurine + H2O = tetracosanoate + taurine</text>
        <dbReference type="Rhea" id="RHEA:63140"/>
        <dbReference type="ChEBI" id="CHEBI:15377"/>
        <dbReference type="ChEBI" id="CHEBI:31014"/>
        <dbReference type="ChEBI" id="CHEBI:132049"/>
        <dbReference type="ChEBI" id="CHEBI:507393"/>
    </reaction>
    <physiologicalReaction direction="left-to-right" evidence="21">
        <dbReference type="Rhea" id="RHEA:63141"/>
    </physiologicalReaction>
</comment>
<accession>A0A6P8NR70</accession>
<evidence type="ECO:0000256" key="1">
    <source>
        <dbReference type="ARBA" id="ARBA00000208"/>
    </source>
</evidence>
<dbReference type="GeneID" id="117346129"/>
<gene>
    <name evidence="41" type="primary">LOC117346129</name>
</gene>
<dbReference type="Proteomes" id="UP000515159">
    <property type="component" value="Chromosome 12"/>
</dbReference>
<keyword evidence="40" id="KW-1185">Reference proteome</keyword>
<comment type="catalytic activity">
    <reaction evidence="20">
        <text>N-octadecanoyl ethanolamine + H2O = octadecanoate + ethanolamine</text>
        <dbReference type="Rhea" id="RHEA:63124"/>
        <dbReference type="ChEBI" id="CHEBI:15377"/>
        <dbReference type="ChEBI" id="CHEBI:25629"/>
        <dbReference type="ChEBI" id="CHEBI:57603"/>
        <dbReference type="ChEBI" id="CHEBI:85299"/>
    </reaction>
    <physiologicalReaction direction="left-to-right" evidence="20">
        <dbReference type="Rhea" id="RHEA:63125"/>
    </physiologicalReaction>
</comment>
<comment type="catalytic activity">
    <reaction evidence="30">
        <text>N-(5Z,8Z,11Z,14Z)-eicosatetraenoyl-glycine + H2O = (5Z,8Z,11Z,14Z)-eicosatetraenoate + glycine</text>
        <dbReference type="Rhea" id="RHEA:64108"/>
        <dbReference type="ChEBI" id="CHEBI:15377"/>
        <dbReference type="ChEBI" id="CHEBI:32395"/>
        <dbReference type="ChEBI" id="CHEBI:57305"/>
        <dbReference type="ChEBI" id="CHEBI:59002"/>
    </reaction>
    <physiologicalReaction direction="left-to-right" evidence="30">
        <dbReference type="Rhea" id="RHEA:64109"/>
    </physiologicalReaction>
</comment>
<comment type="catalytic activity">
    <reaction evidence="25">
        <text>(9Z,12Z)-octadecadienamide + H2O = (9Z,12Z)-octadecadienoate + NH4(+)</text>
        <dbReference type="Rhea" id="RHEA:63020"/>
        <dbReference type="ChEBI" id="CHEBI:15377"/>
        <dbReference type="ChEBI" id="CHEBI:28938"/>
        <dbReference type="ChEBI" id="CHEBI:30245"/>
        <dbReference type="ChEBI" id="CHEBI:82984"/>
    </reaction>
    <physiologicalReaction direction="left-to-right" evidence="25">
        <dbReference type="Rhea" id="RHEA:63021"/>
    </physiologicalReaction>
</comment>
<evidence type="ECO:0000259" key="39">
    <source>
        <dbReference type="Pfam" id="PF01425"/>
    </source>
</evidence>
<protein>
    <recommendedName>
        <fullName evidence="34">Fatty-acid amide hydrolase 1</fullName>
        <ecNumber evidence="3">3.5.1.99</ecNumber>
    </recommendedName>
    <alternativeName>
        <fullName evidence="37">Anandamide amidohydrolase 1</fullName>
    </alternativeName>
    <alternativeName>
        <fullName evidence="35">Fatty acid ester hydrolase</fullName>
    </alternativeName>
    <alternativeName>
        <fullName evidence="36">Oleamide hydrolase 1</fullName>
    </alternativeName>
</protein>
<evidence type="ECO:0000256" key="31">
    <source>
        <dbReference type="ARBA" id="ARBA00052818"/>
    </source>
</evidence>
<comment type="similarity">
    <text evidence="2">Belongs to the amidase family.</text>
</comment>
<dbReference type="GO" id="GO:0017064">
    <property type="term" value="F:fatty acid amide hydrolase activity"/>
    <property type="evidence" value="ECO:0007669"/>
    <property type="project" value="UniProtKB-EC"/>
</dbReference>
<dbReference type="InterPro" id="IPR052096">
    <property type="entry name" value="Endocannabinoid_amidase"/>
</dbReference>
<dbReference type="Pfam" id="PF01425">
    <property type="entry name" value="Amidase"/>
    <property type="match status" value="1"/>
</dbReference>
<dbReference type="Gene3D" id="3.90.1300.10">
    <property type="entry name" value="Amidase signature (AS) domain"/>
    <property type="match status" value="1"/>
</dbReference>
<evidence type="ECO:0000256" key="29">
    <source>
        <dbReference type="ARBA" id="ARBA00052634"/>
    </source>
</evidence>
<evidence type="ECO:0000256" key="17">
    <source>
        <dbReference type="ARBA" id="ARBA00051200"/>
    </source>
</evidence>
<comment type="catalytic activity">
    <reaction evidence="13">
        <text>(11Z,14Z)-eicosadienamide + H2O = (11Z,14Z)-eicosadienoate + NH4(+)</text>
        <dbReference type="Rhea" id="RHEA:63004"/>
        <dbReference type="ChEBI" id="CHEBI:15377"/>
        <dbReference type="ChEBI" id="CHEBI:28938"/>
        <dbReference type="ChEBI" id="CHEBI:77220"/>
        <dbReference type="ChEBI" id="CHEBI:146165"/>
    </reaction>
    <physiologicalReaction direction="left-to-right" evidence="13">
        <dbReference type="Rhea" id="RHEA:63005"/>
    </physiologicalReaction>
</comment>
<comment type="catalytic activity">
    <reaction evidence="27">
        <text>(6Z)-octadecenamide + H2O = (6Z)-octadecenoate + NH4(+)</text>
        <dbReference type="Rhea" id="RHEA:63008"/>
        <dbReference type="ChEBI" id="CHEBI:15377"/>
        <dbReference type="ChEBI" id="CHEBI:28938"/>
        <dbReference type="ChEBI" id="CHEBI:32375"/>
        <dbReference type="ChEBI" id="CHEBI:146168"/>
    </reaction>
    <physiologicalReaction direction="left-to-right" evidence="27">
        <dbReference type="Rhea" id="RHEA:63009"/>
    </physiologicalReaction>
</comment>
<comment type="catalytic activity">
    <reaction evidence="14">
        <text>1-O-methyl-(5Z,8Z,11Z,14Z)-eicosatetraenoate + H2O = methanol + (5Z,8Z,11Z,14Z)-eicosatetraenoate + H(+)</text>
        <dbReference type="Rhea" id="RHEA:63052"/>
        <dbReference type="ChEBI" id="CHEBI:15377"/>
        <dbReference type="ChEBI" id="CHEBI:15378"/>
        <dbReference type="ChEBI" id="CHEBI:17790"/>
        <dbReference type="ChEBI" id="CHEBI:32395"/>
        <dbReference type="ChEBI" id="CHEBI:78033"/>
    </reaction>
    <physiologicalReaction direction="left-to-right" evidence="14">
        <dbReference type="Rhea" id="RHEA:63053"/>
    </physiologicalReaction>
</comment>
<evidence type="ECO:0000256" key="23">
    <source>
        <dbReference type="ARBA" id="ARBA00052289"/>
    </source>
</evidence>
<comment type="catalytic activity">
    <reaction evidence="32">
        <text>(8Z,11Z,14Z)-eicosatrienamide + H2O = (8Z,11Z,14Z)-eicosatrienoate + NH4(+)</text>
        <dbReference type="Rhea" id="RHEA:62996"/>
        <dbReference type="ChEBI" id="CHEBI:15377"/>
        <dbReference type="ChEBI" id="CHEBI:28938"/>
        <dbReference type="ChEBI" id="CHEBI:71589"/>
        <dbReference type="ChEBI" id="CHEBI:146163"/>
    </reaction>
    <physiologicalReaction direction="left-to-right" evidence="32">
        <dbReference type="Rhea" id="RHEA:62997"/>
    </physiologicalReaction>
</comment>
<dbReference type="InParanoid" id="A0A6P8NR70"/>
<dbReference type="KEGG" id="gsh:117346129"/>
<evidence type="ECO:0000256" key="16">
    <source>
        <dbReference type="ARBA" id="ARBA00050992"/>
    </source>
</evidence>
<dbReference type="RefSeq" id="XP_033771425.1">
    <property type="nucleotide sequence ID" value="XM_033915534.1"/>
</dbReference>
<reference evidence="41" key="1">
    <citation type="submission" date="2025-08" db="UniProtKB">
        <authorList>
            <consortium name="RefSeq"/>
        </authorList>
    </citation>
    <scope>IDENTIFICATION</scope>
</reference>
<comment type="catalytic activity">
    <reaction evidence="19">
        <text>N-(9Z-hexadecenoyl) ethanolamine + H2O = (9Z)-hexadecenoate + ethanolamine</text>
        <dbReference type="Rhea" id="RHEA:35563"/>
        <dbReference type="ChEBI" id="CHEBI:15377"/>
        <dbReference type="ChEBI" id="CHEBI:32372"/>
        <dbReference type="ChEBI" id="CHEBI:57603"/>
        <dbReference type="ChEBI" id="CHEBI:71465"/>
    </reaction>
    <physiologicalReaction direction="left-to-right" evidence="19">
        <dbReference type="Rhea" id="RHEA:35564"/>
    </physiologicalReaction>
</comment>
<evidence type="ECO:0000256" key="15">
    <source>
        <dbReference type="ARBA" id="ARBA00050766"/>
    </source>
</evidence>
<proteinExistence type="inferred from homology"/>
<comment type="catalytic activity">
    <reaction evidence="16">
        <text>N-(15Z-tetracosenoyl)-ethanolamine + H2O = (15Z)-tetracosenoate + ethanolamine</text>
        <dbReference type="Rhea" id="RHEA:63144"/>
        <dbReference type="ChEBI" id="CHEBI:15377"/>
        <dbReference type="ChEBI" id="CHEBI:32392"/>
        <dbReference type="ChEBI" id="CHEBI:57603"/>
        <dbReference type="ChEBI" id="CHEBI:146187"/>
    </reaction>
    <physiologicalReaction direction="left-to-right" evidence="16">
        <dbReference type="Rhea" id="RHEA:63145"/>
    </physiologicalReaction>
</comment>
<name>A0A6P8NR70_GEOSA</name>
<comment type="catalytic activity">
    <reaction evidence="12">
        <text>N-(5Z,8Z,11Z,14Z-eicosatetraenoyl)-L-serine + H2O = (5Z,8Z,11Z,14Z)-eicosatetraenoate + L-serine</text>
        <dbReference type="Rhea" id="RHEA:64116"/>
        <dbReference type="ChEBI" id="CHEBI:15377"/>
        <dbReference type="ChEBI" id="CHEBI:32395"/>
        <dbReference type="ChEBI" id="CHEBI:33384"/>
        <dbReference type="ChEBI" id="CHEBI:149697"/>
    </reaction>
    <physiologicalReaction direction="left-to-right" evidence="12">
        <dbReference type="Rhea" id="RHEA:64117"/>
    </physiologicalReaction>
</comment>
<evidence type="ECO:0000256" key="11">
    <source>
        <dbReference type="ARBA" id="ARBA00048606"/>
    </source>
</evidence>
<feature type="domain" description="Amidase" evidence="39">
    <location>
        <begin position="136"/>
        <end position="606"/>
    </location>
</feature>
<keyword evidence="5" id="KW-0378">Hydrolase</keyword>
<dbReference type="InterPro" id="IPR023631">
    <property type="entry name" value="Amidase_dom"/>
</dbReference>
<dbReference type="InterPro" id="IPR036928">
    <property type="entry name" value="AS_sf"/>
</dbReference>
<comment type="catalytic activity">
    <reaction evidence="18">
        <text>(11Z)-eicosenamide + H2O = (11Z)-eicosenoate + NH4(+)</text>
        <dbReference type="Rhea" id="RHEA:63120"/>
        <dbReference type="ChEBI" id="CHEBI:15377"/>
        <dbReference type="ChEBI" id="CHEBI:28938"/>
        <dbReference type="ChEBI" id="CHEBI:32426"/>
        <dbReference type="ChEBI" id="CHEBI:146167"/>
    </reaction>
    <physiologicalReaction direction="left-to-right" evidence="18">
        <dbReference type="Rhea" id="RHEA:63121"/>
    </physiologicalReaction>
</comment>
<dbReference type="EC" id="3.5.1.99" evidence="3"/>
<dbReference type="FunFam" id="3.90.1300.10:FF:000001">
    <property type="entry name" value="Fatty-acid amide hydrolase 1"/>
    <property type="match status" value="1"/>
</dbReference>
<comment type="catalytic activity">
    <reaction evidence="29">
        <text>N-tricosanoyl-taurine + H2O = tricosanoate + taurine</text>
        <dbReference type="Rhea" id="RHEA:63164"/>
        <dbReference type="ChEBI" id="CHEBI:15377"/>
        <dbReference type="ChEBI" id="CHEBI:79007"/>
        <dbReference type="ChEBI" id="CHEBI:146197"/>
        <dbReference type="ChEBI" id="CHEBI:507393"/>
    </reaction>
    <physiologicalReaction direction="left-to-right" evidence="29">
        <dbReference type="Rhea" id="RHEA:63165"/>
    </physiologicalReaction>
</comment>
<evidence type="ECO:0000256" key="28">
    <source>
        <dbReference type="ARBA" id="ARBA00052514"/>
    </source>
</evidence>
<keyword evidence="4" id="KW-0597">Phosphoprotein</keyword>
<evidence type="ECO:0000256" key="21">
    <source>
        <dbReference type="ARBA" id="ARBA00051492"/>
    </source>
</evidence>
<organism evidence="40 41">
    <name type="scientific">Geotrypetes seraphini</name>
    <name type="common">Gaboon caecilian</name>
    <name type="synonym">Caecilia seraphini</name>
    <dbReference type="NCBI Taxonomy" id="260995"/>
    <lineage>
        <taxon>Eukaryota</taxon>
        <taxon>Metazoa</taxon>
        <taxon>Chordata</taxon>
        <taxon>Craniata</taxon>
        <taxon>Vertebrata</taxon>
        <taxon>Euteleostomi</taxon>
        <taxon>Amphibia</taxon>
        <taxon>Gymnophiona</taxon>
        <taxon>Geotrypetes</taxon>
    </lineage>
</organism>
<comment type="catalytic activity">
    <reaction evidence="24">
        <text>(9Z,12Z,15Z)-octadecatrienamide + H2O = (9Z,12Z,15Z)-octadecatrienoate + NH4(+)</text>
        <dbReference type="Rhea" id="RHEA:62976"/>
        <dbReference type="ChEBI" id="CHEBI:15377"/>
        <dbReference type="ChEBI" id="CHEBI:28938"/>
        <dbReference type="ChEBI" id="CHEBI:32387"/>
        <dbReference type="ChEBI" id="CHEBI:142684"/>
    </reaction>
    <physiologicalReaction direction="left-to-right" evidence="24">
        <dbReference type="Rhea" id="RHEA:62977"/>
    </physiologicalReaction>
</comment>
<evidence type="ECO:0000256" key="14">
    <source>
        <dbReference type="ARBA" id="ARBA00050481"/>
    </source>
</evidence>
<feature type="active site" description="Charge relay system" evidence="38">
    <location>
        <position position="185"/>
    </location>
</feature>
<comment type="catalytic activity">
    <reaction evidence="9">
        <text>2-(5Z,8Z,11Z,14Z-eicosatetraenoyl)-glycerol + H2O = glycerol + (5Z,8Z,11Z,14Z)-eicosatetraenoate + H(+)</text>
        <dbReference type="Rhea" id="RHEA:26132"/>
        <dbReference type="ChEBI" id="CHEBI:15377"/>
        <dbReference type="ChEBI" id="CHEBI:15378"/>
        <dbReference type="ChEBI" id="CHEBI:17754"/>
        <dbReference type="ChEBI" id="CHEBI:32395"/>
        <dbReference type="ChEBI" id="CHEBI:52392"/>
    </reaction>
    <physiologicalReaction direction="left-to-right" evidence="9">
        <dbReference type="Rhea" id="RHEA:26133"/>
    </physiologicalReaction>
</comment>
<evidence type="ECO:0000256" key="36">
    <source>
        <dbReference type="ARBA" id="ARBA00077157"/>
    </source>
</evidence>
<dbReference type="SUPFAM" id="SSF75304">
    <property type="entry name" value="Amidase signature (AS) enzymes"/>
    <property type="match status" value="1"/>
</dbReference>
<comment type="catalytic activity">
    <reaction evidence="11">
        <text>N-(5Z,8Z,11Z,14Z-eicosatetraenoyl)-ethanolamine + H2O = ethanolamine + (5Z,8Z,11Z,14Z)-eicosatetraenoate</text>
        <dbReference type="Rhea" id="RHEA:26136"/>
        <dbReference type="ChEBI" id="CHEBI:2700"/>
        <dbReference type="ChEBI" id="CHEBI:15377"/>
        <dbReference type="ChEBI" id="CHEBI:32395"/>
        <dbReference type="ChEBI" id="CHEBI:57603"/>
        <dbReference type="EC" id="3.5.1.99"/>
    </reaction>
    <physiologicalReaction direction="left-to-right" evidence="11">
        <dbReference type="Rhea" id="RHEA:26137"/>
    </physiologicalReaction>
</comment>
<comment type="catalytic activity">
    <reaction evidence="28">
        <text>N-(15Z-tetracosenoyl)-taurine + H2O = (15Z)-tetracosenoate + taurine</text>
        <dbReference type="Rhea" id="RHEA:63160"/>
        <dbReference type="ChEBI" id="CHEBI:15377"/>
        <dbReference type="ChEBI" id="CHEBI:32392"/>
        <dbReference type="ChEBI" id="CHEBI:146198"/>
        <dbReference type="ChEBI" id="CHEBI:507393"/>
    </reaction>
    <physiologicalReaction direction="left-to-right" evidence="28">
        <dbReference type="Rhea" id="RHEA:63161"/>
    </physiologicalReaction>
</comment>
<evidence type="ECO:0000256" key="35">
    <source>
        <dbReference type="ARBA" id="ARBA00077111"/>
    </source>
</evidence>
<evidence type="ECO:0000256" key="22">
    <source>
        <dbReference type="ARBA" id="ARBA00051914"/>
    </source>
</evidence>
<evidence type="ECO:0000256" key="34">
    <source>
        <dbReference type="ARBA" id="ARBA00073178"/>
    </source>
</evidence>
<evidence type="ECO:0000256" key="5">
    <source>
        <dbReference type="ARBA" id="ARBA00022801"/>
    </source>
</evidence>
<evidence type="ECO:0000256" key="12">
    <source>
        <dbReference type="ARBA" id="ARBA00050294"/>
    </source>
</evidence>
<evidence type="ECO:0000256" key="33">
    <source>
        <dbReference type="ARBA" id="ARBA00052906"/>
    </source>
</evidence>
<keyword evidence="6" id="KW-0442">Lipid degradation</keyword>
<comment type="catalytic activity">
    <reaction evidence="33">
        <text>(15Z)-tetracosenamide + H2O = (15Z)-tetracosenoate + NH4(+)</text>
        <dbReference type="Rhea" id="RHEA:63028"/>
        <dbReference type="ChEBI" id="CHEBI:15377"/>
        <dbReference type="ChEBI" id="CHEBI:28938"/>
        <dbReference type="ChEBI" id="CHEBI:32392"/>
        <dbReference type="ChEBI" id="CHEBI:146166"/>
    </reaction>
    <physiologicalReaction direction="left-to-right" evidence="33">
        <dbReference type="Rhea" id="RHEA:63029"/>
    </physiologicalReaction>
</comment>
<evidence type="ECO:0000256" key="26">
    <source>
        <dbReference type="ARBA" id="ARBA00052458"/>
    </source>
</evidence>
<dbReference type="AlphaFoldDB" id="A0A6P8NR70"/>
<dbReference type="PANTHER" id="PTHR45847">
    <property type="entry name" value="FATTY ACID AMIDE HYDROLASE"/>
    <property type="match status" value="1"/>
</dbReference>
<dbReference type="PIRSF" id="PIRSF001221">
    <property type="entry name" value="Amidase_fungi"/>
    <property type="match status" value="1"/>
</dbReference>
<evidence type="ECO:0000313" key="41">
    <source>
        <dbReference type="RefSeq" id="XP_033771425.1"/>
    </source>
</evidence>
<evidence type="ECO:0000256" key="13">
    <source>
        <dbReference type="ARBA" id="ARBA00050403"/>
    </source>
</evidence>
<dbReference type="GO" id="GO:0004040">
    <property type="term" value="F:amidase activity"/>
    <property type="evidence" value="ECO:0007669"/>
    <property type="project" value="TreeGrafter"/>
</dbReference>
<evidence type="ECO:0000313" key="40">
    <source>
        <dbReference type="Proteomes" id="UP000515159"/>
    </source>
</evidence>
<comment type="catalytic activity">
    <reaction evidence="23">
        <text>N-(9Z-octadecenoyl)-taurine + H2O = taurine + (9Z)-octadecenoate</text>
        <dbReference type="Rhea" id="RHEA:63148"/>
        <dbReference type="ChEBI" id="CHEBI:15377"/>
        <dbReference type="ChEBI" id="CHEBI:30823"/>
        <dbReference type="ChEBI" id="CHEBI:146191"/>
        <dbReference type="ChEBI" id="CHEBI:507393"/>
    </reaction>
    <physiologicalReaction direction="left-to-right" evidence="23">
        <dbReference type="Rhea" id="RHEA:63149"/>
    </physiologicalReaction>
</comment>
<feature type="active site" description="Charge relay system" evidence="38">
    <location>
        <position position="260"/>
    </location>
</feature>
<dbReference type="GO" id="GO:0009062">
    <property type="term" value="P:fatty acid catabolic process"/>
    <property type="evidence" value="ECO:0007669"/>
    <property type="project" value="TreeGrafter"/>
</dbReference>
<evidence type="ECO:0000256" key="37">
    <source>
        <dbReference type="ARBA" id="ARBA00077216"/>
    </source>
</evidence>
<feature type="active site" description="Acyl-ester intermediate" evidence="38">
    <location>
        <position position="284"/>
    </location>
</feature>
<comment type="catalytic activity">
    <reaction evidence="17">
        <text>(5Z,8Z,11Z,14Z)-eicosatetraenamide + H2O = (5Z,8Z,11Z,14Z)-eicosatetraenoate + NH4(+)</text>
        <dbReference type="Rhea" id="RHEA:63016"/>
        <dbReference type="ChEBI" id="CHEBI:15377"/>
        <dbReference type="ChEBI" id="CHEBI:28938"/>
        <dbReference type="ChEBI" id="CHEBI:32395"/>
        <dbReference type="ChEBI" id="CHEBI:137830"/>
    </reaction>
    <physiologicalReaction direction="left-to-right" evidence="17">
        <dbReference type="Rhea" id="RHEA:63017"/>
    </physiologicalReaction>
</comment>
<evidence type="ECO:0000256" key="25">
    <source>
        <dbReference type="ARBA" id="ARBA00052426"/>
    </source>
</evidence>
<comment type="catalytic activity">
    <reaction evidence="22">
        <text>N-docosanoyl-taurine + H2O = docosanoate + taurine</text>
        <dbReference type="Rhea" id="RHEA:63156"/>
        <dbReference type="ChEBI" id="CHEBI:15377"/>
        <dbReference type="ChEBI" id="CHEBI:23858"/>
        <dbReference type="ChEBI" id="CHEBI:146196"/>
        <dbReference type="ChEBI" id="CHEBI:507393"/>
    </reaction>
    <physiologicalReaction direction="left-to-right" evidence="22">
        <dbReference type="Rhea" id="RHEA:63157"/>
    </physiologicalReaction>
</comment>
<evidence type="ECO:0000256" key="38">
    <source>
        <dbReference type="PIRSR" id="PIRSR001221-1"/>
    </source>
</evidence>
<evidence type="ECO:0000256" key="3">
    <source>
        <dbReference type="ARBA" id="ARBA00012112"/>
    </source>
</evidence>
<evidence type="ECO:0000256" key="8">
    <source>
        <dbReference type="ARBA" id="ARBA00047450"/>
    </source>
</evidence>
<dbReference type="OrthoDB" id="6428749at2759"/>
<evidence type="ECO:0000256" key="24">
    <source>
        <dbReference type="ARBA" id="ARBA00052337"/>
    </source>
</evidence>
<evidence type="ECO:0000256" key="32">
    <source>
        <dbReference type="ARBA" id="ARBA00052857"/>
    </source>
</evidence>
<evidence type="ECO:0000256" key="10">
    <source>
        <dbReference type="ARBA" id="ARBA00048052"/>
    </source>
</evidence>
<comment type="catalytic activity">
    <reaction evidence="1">
        <text>(9Z)-octadecenamide + H2O = (9Z)-octadecenoate + NH4(+)</text>
        <dbReference type="Rhea" id="RHEA:26506"/>
        <dbReference type="ChEBI" id="CHEBI:15377"/>
        <dbReference type="ChEBI" id="CHEBI:28938"/>
        <dbReference type="ChEBI" id="CHEBI:30823"/>
        <dbReference type="ChEBI" id="CHEBI:116314"/>
        <dbReference type="EC" id="3.5.1.99"/>
    </reaction>
    <physiologicalReaction direction="left-to-right" evidence="1">
        <dbReference type="Rhea" id="RHEA:26507"/>
    </physiologicalReaction>
</comment>
<evidence type="ECO:0000256" key="20">
    <source>
        <dbReference type="ARBA" id="ARBA00051454"/>
    </source>
</evidence>
<sequence length="623" mass="69347">MPSRLSWAETKALLGHILSSSEKRPLPETPQTGFAMILEKLSQILHLFNTSPHVAYALVCCSVASVVIVKWMRRRQIKKKTEARQRKREQSLIQRQEAVQRFMKQNPTVDLKSIVSLSLLELTEKLKEGSLSPESVLYAYVGKAIELDQEVSCVTGFMEDCEAQLQEVKQMNEKGLLYGVPVSIKEHINYKGYETSCGLVQYLNIEAEMDSVIAQVLKKQGAIVFAKTNIPQGIYSMSTSNPIFGLTLNPLNHAKLPAGSSGGEGALVGGGGSLLGIGSDLGGSIRIPASFCGISAFKPTAPRVSTIGVSGSLSGLLSVPITLGPMARDVDSLALCMKALLCDHMFRLDPSVPPVPFRDELYLSTTPLRIGYYDTDGYTQPAPCMRRALHETRKLLQEAGHTLIPFTPPRIDYVMEDLYFKVLFADGCQILYEDLKQNIIDPTLNDQFFVYKTFHFAKRILALVAKPVFPRLSKVLKVSCGVRSVKELWEMNTAIQAYFEEFTAAWRKQDLDVVLCPVLGPAFNKGYTGKLTITCSSTALYNLLNFPAGVLPVSTVTEEDEKELQYFKGCHNDFWDKEYKKAMEGGVGLPVAVQCVALPWQEELCLRFMKEVERLTQEKKTRR</sequence>
<comment type="catalytic activity">
    <reaction evidence="26">
        <text>N-docosanoyl-ethanolamine + H2O = docosanoate + ethanolamine</text>
        <dbReference type="Rhea" id="RHEA:63128"/>
        <dbReference type="ChEBI" id="CHEBI:15377"/>
        <dbReference type="ChEBI" id="CHEBI:23858"/>
        <dbReference type="ChEBI" id="CHEBI:57603"/>
        <dbReference type="ChEBI" id="CHEBI:146186"/>
    </reaction>
    <physiologicalReaction direction="left-to-right" evidence="26">
        <dbReference type="Rhea" id="RHEA:63129"/>
    </physiologicalReaction>
</comment>
<comment type="catalytic activity">
    <reaction evidence="15">
        <text>tetradecamide + H2O = tetradecanoate + NH4(+)</text>
        <dbReference type="Rhea" id="RHEA:62992"/>
        <dbReference type="ChEBI" id="CHEBI:15377"/>
        <dbReference type="ChEBI" id="CHEBI:28938"/>
        <dbReference type="ChEBI" id="CHEBI:30807"/>
        <dbReference type="ChEBI" id="CHEBI:137125"/>
    </reaction>
    <physiologicalReaction direction="left-to-right" evidence="15">
        <dbReference type="Rhea" id="RHEA:62993"/>
    </physiologicalReaction>
</comment>
<comment type="catalytic activity">
    <reaction evidence="8">
        <text>(9Z)-octadecenoate + glycine = N-(9Z-octadecenoyl)glycine + H2O</text>
        <dbReference type="Rhea" id="RHEA:51316"/>
        <dbReference type="ChEBI" id="CHEBI:15377"/>
        <dbReference type="ChEBI" id="CHEBI:30823"/>
        <dbReference type="ChEBI" id="CHEBI:57305"/>
        <dbReference type="ChEBI" id="CHEBI:133992"/>
    </reaction>
    <physiologicalReaction direction="right-to-left" evidence="8">
        <dbReference type="Rhea" id="RHEA:51318"/>
    </physiologicalReaction>
</comment>
<comment type="catalytic activity">
    <reaction evidence="10">
        <text>N-(9Z-octadecenoyl) ethanolamine + H2O = ethanolamine + (9Z)-octadecenoate</text>
        <dbReference type="Rhea" id="RHEA:45060"/>
        <dbReference type="ChEBI" id="CHEBI:15377"/>
        <dbReference type="ChEBI" id="CHEBI:30823"/>
        <dbReference type="ChEBI" id="CHEBI:57603"/>
        <dbReference type="ChEBI" id="CHEBI:71466"/>
    </reaction>
    <physiologicalReaction direction="left-to-right" evidence="10">
        <dbReference type="Rhea" id="RHEA:45061"/>
    </physiologicalReaction>
</comment>
<evidence type="ECO:0000256" key="18">
    <source>
        <dbReference type="ARBA" id="ARBA00051311"/>
    </source>
</evidence>
<evidence type="ECO:0000256" key="19">
    <source>
        <dbReference type="ARBA" id="ARBA00051346"/>
    </source>
</evidence>
<evidence type="ECO:0000256" key="27">
    <source>
        <dbReference type="ARBA" id="ARBA00052512"/>
    </source>
</evidence>